<organism evidence="2 3">
    <name type="scientific">Tenggerimyces flavus</name>
    <dbReference type="NCBI Taxonomy" id="1708749"/>
    <lineage>
        <taxon>Bacteria</taxon>
        <taxon>Bacillati</taxon>
        <taxon>Actinomycetota</taxon>
        <taxon>Actinomycetes</taxon>
        <taxon>Propionibacteriales</taxon>
        <taxon>Nocardioidaceae</taxon>
        <taxon>Tenggerimyces</taxon>
    </lineage>
</organism>
<keyword evidence="1" id="KW-0472">Membrane</keyword>
<keyword evidence="1" id="KW-1133">Transmembrane helix</keyword>
<evidence type="ECO:0000313" key="2">
    <source>
        <dbReference type="EMBL" id="MFC3766852.1"/>
    </source>
</evidence>
<accession>A0ABV7YPA4</accession>
<evidence type="ECO:0000256" key="1">
    <source>
        <dbReference type="SAM" id="Phobius"/>
    </source>
</evidence>
<keyword evidence="3" id="KW-1185">Reference proteome</keyword>
<reference evidence="3" key="1">
    <citation type="journal article" date="2019" name="Int. J. Syst. Evol. Microbiol.">
        <title>The Global Catalogue of Microorganisms (GCM) 10K type strain sequencing project: providing services to taxonomists for standard genome sequencing and annotation.</title>
        <authorList>
            <consortium name="The Broad Institute Genomics Platform"/>
            <consortium name="The Broad Institute Genome Sequencing Center for Infectious Disease"/>
            <person name="Wu L."/>
            <person name="Ma J."/>
        </authorList>
    </citation>
    <scope>NUCLEOTIDE SEQUENCE [LARGE SCALE GENOMIC DNA]</scope>
    <source>
        <strain evidence="3">CGMCC 4.7241</strain>
    </source>
</reference>
<dbReference type="EMBL" id="JBHRZH010000062">
    <property type="protein sequence ID" value="MFC3766852.1"/>
    <property type="molecule type" value="Genomic_DNA"/>
</dbReference>
<dbReference type="RefSeq" id="WP_205116047.1">
    <property type="nucleotide sequence ID" value="NZ_JAFBCM010000001.1"/>
</dbReference>
<sequence length="364" mass="39548">MTARSPEQILNSIVQKQGRGATVRRKLAANKERNWMLALTLKAFAKLADNEKLTDLDQTIVDAYRKNGYTDAKLKEQGKLAKGLSQQVRDEIFPQAYARLDTATKAYALKDLERDADGIVKRVLTQRNVNHIDVHGIHAGRASLRDFPSISRSVLSETGAEMMVATESAVAPANGRYTIKATSFRCNDRQTDSVFGPSNEPYWIFGSLGNNTAVTTRSQEFSDVDNGESRTFASGEGCIWGQNCSAQTLPEGEVGSLVALWEHDEGNKEEVRKGVAAAFAAAAGILAATGVAAWVAAVVAGVGGVVQWLLGFMDDDHIADQTFVFTRDVVQKQIPSVGQSFNVTRRFTDGDGDYTLTLKVTHAS</sequence>
<feature type="transmembrane region" description="Helical" evidence="1">
    <location>
        <begin position="277"/>
        <end position="310"/>
    </location>
</feature>
<gene>
    <name evidence="2" type="ORF">ACFOUW_38915</name>
</gene>
<proteinExistence type="predicted"/>
<evidence type="ECO:0000313" key="3">
    <source>
        <dbReference type="Proteomes" id="UP001595699"/>
    </source>
</evidence>
<name>A0ABV7YPA4_9ACTN</name>
<protein>
    <submittedName>
        <fullName evidence="2">Uncharacterized protein</fullName>
    </submittedName>
</protein>
<dbReference type="Proteomes" id="UP001595699">
    <property type="component" value="Unassembled WGS sequence"/>
</dbReference>
<comment type="caution">
    <text evidence="2">The sequence shown here is derived from an EMBL/GenBank/DDBJ whole genome shotgun (WGS) entry which is preliminary data.</text>
</comment>
<keyword evidence="1" id="KW-0812">Transmembrane</keyword>